<evidence type="ECO:0000256" key="1">
    <source>
        <dbReference type="SAM" id="MobiDB-lite"/>
    </source>
</evidence>
<evidence type="ECO:0000313" key="3">
    <source>
        <dbReference type="EMBL" id="KAJ8405065.1"/>
    </source>
</evidence>
<evidence type="ECO:0000313" key="4">
    <source>
        <dbReference type="Proteomes" id="UP001221898"/>
    </source>
</evidence>
<proteinExistence type="predicted"/>
<organism evidence="3 4">
    <name type="scientific">Aldrovandia affinis</name>
    <dbReference type="NCBI Taxonomy" id="143900"/>
    <lineage>
        <taxon>Eukaryota</taxon>
        <taxon>Metazoa</taxon>
        <taxon>Chordata</taxon>
        <taxon>Craniata</taxon>
        <taxon>Vertebrata</taxon>
        <taxon>Euteleostomi</taxon>
        <taxon>Actinopterygii</taxon>
        <taxon>Neopterygii</taxon>
        <taxon>Teleostei</taxon>
        <taxon>Notacanthiformes</taxon>
        <taxon>Halosauridae</taxon>
        <taxon>Aldrovandia</taxon>
    </lineage>
</organism>
<protein>
    <submittedName>
        <fullName evidence="3">Uncharacterized protein</fullName>
    </submittedName>
</protein>
<feature type="transmembrane region" description="Helical" evidence="2">
    <location>
        <begin position="96"/>
        <end position="114"/>
    </location>
</feature>
<keyword evidence="2" id="KW-0812">Transmembrane</keyword>
<accession>A0AAD7SLZ6</accession>
<dbReference type="Proteomes" id="UP001221898">
    <property type="component" value="Unassembled WGS sequence"/>
</dbReference>
<keyword evidence="2" id="KW-1133">Transmembrane helix</keyword>
<sequence>MRLLVTKREYGGKSALSPVEGQPDPAVTGPPTAMDERLGCPLTHLSLHGDRIVKPVPRRYRYAIDTEGRAGGGADKIPPLINHLQCRCLFEHKKTGMLLCPYVLVFYTLTGLMHG</sequence>
<keyword evidence="2" id="KW-0472">Membrane</keyword>
<gene>
    <name evidence="3" type="ORF">AAFF_G00329860</name>
</gene>
<keyword evidence="4" id="KW-1185">Reference proteome</keyword>
<evidence type="ECO:0000256" key="2">
    <source>
        <dbReference type="SAM" id="Phobius"/>
    </source>
</evidence>
<feature type="region of interest" description="Disordered" evidence="1">
    <location>
        <begin position="1"/>
        <end position="33"/>
    </location>
</feature>
<dbReference type="AlphaFoldDB" id="A0AAD7SLZ6"/>
<name>A0AAD7SLZ6_9TELE</name>
<comment type="caution">
    <text evidence="3">The sequence shown here is derived from an EMBL/GenBank/DDBJ whole genome shotgun (WGS) entry which is preliminary data.</text>
</comment>
<feature type="compositionally biased region" description="Basic and acidic residues" evidence="1">
    <location>
        <begin position="1"/>
        <end position="11"/>
    </location>
</feature>
<reference evidence="3" key="1">
    <citation type="journal article" date="2023" name="Science">
        <title>Genome structures resolve the early diversification of teleost fishes.</title>
        <authorList>
            <person name="Parey E."/>
            <person name="Louis A."/>
            <person name="Montfort J."/>
            <person name="Bouchez O."/>
            <person name="Roques C."/>
            <person name="Iampietro C."/>
            <person name="Lluch J."/>
            <person name="Castinel A."/>
            <person name="Donnadieu C."/>
            <person name="Desvignes T."/>
            <person name="Floi Bucao C."/>
            <person name="Jouanno E."/>
            <person name="Wen M."/>
            <person name="Mejri S."/>
            <person name="Dirks R."/>
            <person name="Jansen H."/>
            <person name="Henkel C."/>
            <person name="Chen W.J."/>
            <person name="Zahm M."/>
            <person name="Cabau C."/>
            <person name="Klopp C."/>
            <person name="Thompson A.W."/>
            <person name="Robinson-Rechavi M."/>
            <person name="Braasch I."/>
            <person name="Lecointre G."/>
            <person name="Bobe J."/>
            <person name="Postlethwait J.H."/>
            <person name="Berthelot C."/>
            <person name="Roest Crollius H."/>
            <person name="Guiguen Y."/>
        </authorList>
    </citation>
    <scope>NUCLEOTIDE SEQUENCE</scope>
    <source>
        <strain evidence="3">NC1722</strain>
    </source>
</reference>
<dbReference type="EMBL" id="JAINUG010000050">
    <property type="protein sequence ID" value="KAJ8405065.1"/>
    <property type="molecule type" value="Genomic_DNA"/>
</dbReference>